<dbReference type="GO" id="GO:0016740">
    <property type="term" value="F:transferase activity"/>
    <property type="evidence" value="ECO:0007669"/>
    <property type="project" value="UniProtKB-KW"/>
</dbReference>
<dbReference type="HAMAP" id="MF_00120">
    <property type="entry name" value="GatA"/>
    <property type="match status" value="1"/>
</dbReference>
<feature type="active site" description="Acyl-ester intermediate" evidence="7">
    <location>
        <position position="185"/>
    </location>
</feature>
<feature type="region of interest" description="Disordered" evidence="8">
    <location>
        <begin position="1"/>
        <end position="66"/>
    </location>
</feature>
<dbReference type="PANTHER" id="PTHR11895:SF7">
    <property type="entry name" value="GLUTAMYL-TRNA(GLN) AMIDOTRANSFERASE SUBUNIT A, MITOCHONDRIAL"/>
    <property type="match status" value="1"/>
</dbReference>
<dbReference type="GO" id="GO:0032543">
    <property type="term" value="P:mitochondrial translation"/>
    <property type="evidence" value="ECO:0007669"/>
    <property type="project" value="UniProtKB-UniRule"/>
</dbReference>
<dbReference type="AlphaFoldDB" id="A0A4P9ZNM4"/>
<evidence type="ECO:0000313" key="10">
    <source>
        <dbReference type="EMBL" id="RKP35026.1"/>
    </source>
</evidence>
<accession>A0A4P9ZNM4</accession>
<dbReference type="Gene3D" id="3.90.1300.10">
    <property type="entry name" value="Amidase signature (AS) domain"/>
    <property type="match status" value="1"/>
</dbReference>
<dbReference type="EMBL" id="ML002984">
    <property type="protein sequence ID" value="RKP35026.1"/>
    <property type="molecule type" value="Genomic_DNA"/>
</dbReference>
<evidence type="ECO:0000256" key="1">
    <source>
        <dbReference type="ARBA" id="ARBA00008069"/>
    </source>
</evidence>
<evidence type="ECO:0000256" key="7">
    <source>
        <dbReference type="HAMAP-Rule" id="MF_03150"/>
    </source>
</evidence>
<evidence type="ECO:0000259" key="9">
    <source>
        <dbReference type="Pfam" id="PF01425"/>
    </source>
</evidence>
<dbReference type="STRING" id="215637.A0A4P9ZNM4"/>
<evidence type="ECO:0000256" key="4">
    <source>
        <dbReference type="ARBA" id="ARBA00022840"/>
    </source>
</evidence>
<dbReference type="GO" id="GO:0070681">
    <property type="term" value="P:glutaminyl-tRNAGln biosynthesis via transamidation"/>
    <property type="evidence" value="ECO:0007669"/>
    <property type="project" value="UniProtKB-UniRule"/>
</dbReference>
<keyword evidence="4 7" id="KW-0067">ATP-binding</keyword>
<evidence type="ECO:0000256" key="6">
    <source>
        <dbReference type="ARBA" id="ARBA00047407"/>
    </source>
</evidence>
<dbReference type="GO" id="GO:0030956">
    <property type="term" value="C:glutamyl-tRNA(Gln) amidotransferase complex"/>
    <property type="evidence" value="ECO:0007669"/>
    <property type="project" value="UniProtKB-UniRule"/>
</dbReference>
<comment type="catalytic activity">
    <reaction evidence="6 7">
        <text>L-glutamyl-tRNA(Gln) + L-glutamine + ATP + H2O = L-glutaminyl-tRNA(Gln) + L-glutamate + ADP + phosphate + H(+)</text>
        <dbReference type="Rhea" id="RHEA:17521"/>
        <dbReference type="Rhea" id="RHEA-COMP:9681"/>
        <dbReference type="Rhea" id="RHEA-COMP:9684"/>
        <dbReference type="ChEBI" id="CHEBI:15377"/>
        <dbReference type="ChEBI" id="CHEBI:15378"/>
        <dbReference type="ChEBI" id="CHEBI:29985"/>
        <dbReference type="ChEBI" id="CHEBI:30616"/>
        <dbReference type="ChEBI" id="CHEBI:43474"/>
        <dbReference type="ChEBI" id="CHEBI:58359"/>
        <dbReference type="ChEBI" id="CHEBI:78520"/>
        <dbReference type="ChEBI" id="CHEBI:78521"/>
        <dbReference type="ChEBI" id="CHEBI:456216"/>
        <dbReference type="EC" id="6.3.5.7"/>
    </reaction>
</comment>
<dbReference type="Pfam" id="PF01425">
    <property type="entry name" value="Amidase"/>
    <property type="match status" value="1"/>
</dbReference>
<dbReference type="EC" id="6.3.5.7" evidence="7"/>
<keyword evidence="10" id="KW-0808">Transferase</keyword>
<dbReference type="PANTHER" id="PTHR11895">
    <property type="entry name" value="TRANSAMIDASE"/>
    <property type="match status" value="1"/>
</dbReference>
<keyword evidence="7" id="KW-0496">Mitochondrion</keyword>
<evidence type="ECO:0000256" key="8">
    <source>
        <dbReference type="SAM" id="MobiDB-lite"/>
    </source>
</evidence>
<comment type="function">
    <text evidence="7">Allows the formation of correctly charged Gln-tRNA(Gln) through the transamidation of misacylated Glu-tRNA(Gln) in the mitochondria. The reaction takes place in the presence of glutamine and ATP through an activated gamma-phospho-Glu-tRNA(Gln).</text>
</comment>
<dbReference type="GO" id="GO:0005524">
    <property type="term" value="F:ATP binding"/>
    <property type="evidence" value="ECO:0007669"/>
    <property type="project" value="UniProtKB-KW"/>
</dbReference>
<evidence type="ECO:0000256" key="5">
    <source>
        <dbReference type="ARBA" id="ARBA00022917"/>
    </source>
</evidence>
<dbReference type="SUPFAM" id="SSF75304">
    <property type="entry name" value="Amidase signature (AS) enzymes"/>
    <property type="match status" value="1"/>
</dbReference>
<feature type="domain" description="Amidase" evidence="9">
    <location>
        <begin position="56"/>
        <end position="554"/>
    </location>
</feature>
<comment type="subunit">
    <text evidence="7">Subunit of the heterotrimeric GatCAB amidotransferase (AdT) complex, composed of A, B and C subunits.</text>
</comment>
<dbReference type="InterPro" id="IPR023631">
    <property type="entry name" value="Amidase_dom"/>
</dbReference>
<evidence type="ECO:0000313" key="11">
    <source>
        <dbReference type="Proteomes" id="UP000268162"/>
    </source>
</evidence>
<keyword evidence="2 7" id="KW-0436">Ligase</keyword>
<dbReference type="OrthoDB" id="421993at2759"/>
<name>A0A4P9ZNM4_9FUNG</name>
<dbReference type="GO" id="GO:0005739">
    <property type="term" value="C:mitochondrion"/>
    <property type="evidence" value="ECO:0007669"/>
    <property type="project" value="UniProtKB-SubCell"/>
</dbReference>
<sequence length="570" mass="60462">MEFNRNQASLRYGSRRSIVNKAQQSGLASPPSDPYRAFVPNPSRDSDTLPQTGVQSTDGAARGPLDGVSIGIKDNICTTDFRTTCGSPFLQDFQSPYNATAVKLIRQAGGLIVGKTNLDEFGMGSTSVFSTHGPVINPVPFLNGGSASPSDPSLMYSAGGSSGGSAAAVAAHLCDIALGTDTGGSVRLPASYCGIVGFKPSYGTISRWGVVAFANSLDTVGILARSVGDTQKAFDVLAQPDPNDPTCLTREHRQTIKKLHHQSTKLNELRAKWTSTNLSGCRIGIPKEYLIEELNENVTATWRQGIEYLRQLGATIVPVSCPHTRYALSSYYILAPAEASSNLARFNGLAYGEPFTKEMEAMQRSDGSGEPTLYGAQRALGFGAEVKRRILLGTYVLTAGAYRDYFVQAQKVRRLLKQDFNSLFQLADPLAILEEGGGDAIGDAIRRPEDGGTRVDVLLTPTAISHAPTLKSAAGALDHTSDTDTNADASASVSPILAEYVNDVMTVPASLAGIPAISVNCGRINVTDGSPTEKLQLPIGLQLIAQYGDDTTLLTIASALETTFKGDRAT</sequence>
<evidence type="ECO:0000256" key="2">
    <source>
        <dbReference type="ARBA" id="ARBA00022598"/>
    </source>
</evidence>
<evidence type="ECO:0000256" key="3">
    <source>
        <dbReference type="ARBA" id="ARBA00022741"/>
    </source>
</evidence>
<feature type="active site" description="Charge relay system" evidence="7">
    <location>
        <position position="161"/>
    </location>
</feature>
<dbReference type="InterPro" id="IPR020556">
    <property type="entry name" value="Amidase_CS"/>
</dbReference>
<comment type="subcellular location">
    <subcellularLocation>
        <location evidence="7">Mitochondrion</location>
    </subcellularLocation>
</comment>
<dbReference type="Proteomes" id="UP000268162">
    <property type="component" value="Unassembled WGS sequence"/>
</dbReference>
<dbReference type="InterPro" id="IPR000120">
    <property type="entry name" value="Amidase"/>
</dbReference>
<keyword evidence="5 7" id="KW-0648">Protein biosynthesis</keyword>
<keyword evidence="3 7" id="KW-0547">Nucleotide-binding</keyword>
<dbReference type="InterPro" id="IPR004412">
    <property type="entry name" value="GatA"/>
</dbReference>
<dbReference type="GO" id="GO:0050567">
    <property type="term" value="F:glutaminyl-tRNA synthase (glutamine-hydrolyzing) activity"/>
    <property type="evidence" value="ECO:0007669"/>
    <property type="project" value="UniProtKB-UniRule"/>
</dbReference>
<dbReference type="InterPro" id="IPR036928">
    <property type="entry name" value="AS_sf"/>
</dbReference>
<gene>
    <name evidence="10" type="ORF">BJ085DRAFT_34208</name>
</gene>
<proteinExistence type="inferred from homology"/>
<keyword evidence="11" id="KW-1185">Reference proteome</keyword>
<comment type="similarity">
    <text evidence="1 7">Belongs to the amidase family. GatA subfamily.</text>
</comment>
<organism evidence="10 11">
    <name type="scientific">Dimargaris cristalligena</name>
    <dbReference type="NCBI Taxonomy" id="215637"/>
    <lineage>
        <taxon>Eukaryota</taxon>
        <taxon>Fungi</taxon>
        <taxon>Fungi incertae sedis</taxon>
        <taxon>Zoopagomycota</taxon>
        <taxon>Kickxellomycotina</taxon>
        <taxon>Dimargaritomycetes</taxon>
        <taxon>Dimargaritales</taxon>
        <taxon>Dimargaritaceae</taxon>
        <taxon>Dimargaris</taxon>
    </lineage>
</organism>
<dbReference type="PROSITE" id="PS00571">
    <property type="entry name" value="AMIDASES"/>
    <property type="match status" value="1"/>
</dbReference>
<reference evidence="11" key="1">
    <citation type="journal article" date="2018" name="Nat. Microbiol.">
        <title>Leveraging single-cell genomics to expand the fungal tree of life.</title>
        <authorList>
            <person name="Ahrendt S.R."/>
            <person name="Quandt C.A."/>
            <person name="Ciobanu D."/>
            <person name="Clum A."/>
            <person name="Salamov A."/>
            <person name="Andreopoulos B."/>
            <person name="Cheng J.F."/>
            <person name="Woyke T."/>
            <person name="Pelin A."/>
            <person name="Henrissat B."/>
            <person name="Reynolds N.K."/>
            <person name="Benny G.L."/>
            <person name="Smith M.E."/>
            <person name="James T.Y."/>
            <person name="Grigoriev I.V."/>
        </authorList>
    </citation>
    <scope>NUCLEOTIDE SEQUENCE [LARGE SCALE GENOMIC DNA]</scope>
    <source>
        <strain evidence="11">RSA 468</strain>
    </source>
</reference>
<protein>
    <recommendedName>
        <fullName evidence="7">Glutamyl-tRNA(Gln) amidotransferase subunit A, mitochondrial</fullName>
        <shortName evidence="7">Glu-AdT subunit A</shortName>
        <ecNumber evidence="7">6.3.5.7</ecNumber>
    </recommendedName>
</protein>
<feature type="compositionally biased region" description="Polar residues" evidence="8">
    <location>
        <begin position="48"/>
        <end position="58"/>
    </location>
</feature>
<feature type="active site" description="Charge relay system" evidence="7">
    <location>
        <position position="73"/>
    </location>
</feature>